<proteinExistence type="predicted"/>
<dbReference type="Proteomes" id="UP000011543">
    <property type="component" value="Unassembled WGS sequence"/>
</dbReference>
<protein>
    <recommendedName>
        <fullName evidence="3">Transposase</fullName>
    </recommendedName>
</protein>
<dbReference type="AlphaFoldDB" id="L9UP57"/>
<organism evidence="1 2">
    <name type="scientific">Natrialba magadii (strain ATCC 43099 / DSM 3394 / CCM 3739 / CIP 104546 / IAM 13178 / JCM 8861 / NBRC 102185 / NCIMB 2190 / MS3)</name>
    <name type="common">Natronobacterium magadii</name>
    <dbReference type="NCBI Taxonomy" id="547559"/>
    <lineage>
        <taxon>Archaea</taxon>
        <taxon>Methanobacteriati</taxon>
        <taxon>Methanobacteriota</taxon>
        <taxon>Stenosarchaea group</taxon>
        <taxon>Halobacteria</taxon>
        <taxon>Halobacteriales</taxon>
        <taxon>Natrialbaceae</taxon>
        <taxon>Natrialba</taxon>
    </lineage>
</organism>
<comment type="caution">
    <text evidence="1">The sequence shown here is derived from an EMBL/GenBank/DDBJ whole genome shotgun (WGS) entry which is preliminary data.</text>
</comment>
<reference evidence="1 2" key="1">
    <citation type="journal article" date="2014" name="PLoS Genet.">
        <title>Phylogenetically driven sequencing of extremely halophilic archaea reveals strategies for static and dynamic osmo-response.</title>
        <authorList>
            <person name="Becker E.A."/>
            <person name="Seitzer P.M."/>
            <person name="Tritt A."/>
            <person name="Larsen D."/>
            <person name="Krusor M."/>
            <person name="Yao A.I."/>
            <person name="Wu D."/>
            <person name="Madern D."/>
            <person name="Eisen J.A."/>
            <person name="Darling A.E."/>
            <person name="Facciotti M.T."/>
        </authorList>
    </citation>
    <scope>NUCLEOTIDE SEQUENCE [LARGE SCALE GENOMIC DNA]</scope>
    <source>
        <strain evidence="2">ATCC 43099 / DSM 3394 / CCM 3739 / CIP 104546 / IAM 13178 / JCM 8861 / NBRC 102185 / NCIMB 2190 / MS3</strain>
    </source>
</reference>
<name>L9UP57_NATMM</name>
<dbReference type="EMBL" id="AOHS01000051">
    <property type="protein sequence ID" value="ELY26486.1"/>
    <property type="molecule type" value="Genomic_DNA"/>
</dbReference>
<evidence type="ECO:0000313" key="1">
    <source>
        <dbReference type="EMBL" id="ELY26486.1"/>
    </source>
</evidence>
<sequence length="69" mass="7601">MWFECESCGATQNADYVGAKNIGWRFVRRGLQSSRRTGDSQSLGSASSTAKLADIDKMTRMTLHSASRL</sequence>
<accession>L9UP57</accession>
<gene>
    <name evidence="1" type="ORF">C500_15025</name>
</gene>
<evidence type="ECO:0008006" key="3">
    <source>
        <dbReference type="Google" id="ProtNLM"/>
    </source>
</evidence>
<evidence type="ECO:0000313" key="2">
    <source>
        <dbReference type="Proteomes" id="UP000011543"/>
    </source>
</evidence>